<dbReference type="FunFam" id="1.20.1260.100:FF:000001">
    <property type="entry name" value="translocator protein 2"/>
    <property type="match status" value="1"/>
</dbReference>
<dbReference type="Pfam" id="PF03073">
    <property type="entry name" value="TspO_MBR"/>
    <property type="match status" value="1"/>
</dbReference>
<name>A0A6I4I3U0_9SPHI</name>
<dbReference type="EMBL" id="WQLA01000001">
    <property type="protein sequence ID" value="MVN89721.1"/>
    <property type="molecule type" value="Genomic_DNA"/>
</dbReference>
<dbReference type="AlphaFoldDB" id="A0A6I4I3U0"/>
<dbReference type="PANTHER" id="PTHR10057:SF0">
    <property type="entry name" value="TRANSLOCATOR PROTEIN"/>
    <property type="match status" value="1"/>
</dbReference>
<keyword evidence="5 6" id="KW-0472">Membrane</keyword>
<dbReference type="InterPro" id="IPR004307">
    <property type="entry name" value="TspO_MBR"/>
</dbReference>
<evidence type="ECO:0000256" key="3">
    <source>
        <dbReference type="ARBA" id="ARBA00022692"/>
    </source>
</evidence>
<feature type="transmembrane region" description="Helical" evidence="6">
    <location>
        <begin position="90"/>
        <end position="109"/>
    </location>
</feature>
<feature type="transmembrane region" description="Helical" evidence="6">
    <location>
        <begin position="115"/>
        <end position="136"/>
    </location>
</feature>
<protein>
    <submittedName>
        <fullName evidence="7">Tryptophan-rich sensory protein</fullName>
    </submittedName>
</protein>
<evidence type="ECO:0000256" key="5">
    <source>
        <dbReference type="ARBA" id="ARBA00023136"/>
    </source>
</evidence>
<dbReference type="CDD" id="cd15904">
    <property type="entry name" value="TSPO_MBR"/>
    <property type="match status" value="1"/>
</dbReference>
<comment type="similarity">
    <text evidence="2">Belongs to the TspO/BZRP family.</text>
</comment>
<keyword evidence="3 6" id="KW-0812">Transmembrane</keyword>
<reference evidence="7 8" key="1">
    <citation type="submission" date="2019-12" db="EMBL/GenBank/DDBJ databases">
        <title>Mucilaginibacter sp. HME9299 genome sequencing and assembly.</title>
        <authorList>
            <person name="Kang H."/>
            <person name="Kim H."/>
            <person name="Joh K."/>
        </authorList>
    </citation>
    <scope>NUCLEOTIDE SEQUENCE [LARGE SCALE GENOMIC DNA]</scope>
    <source>
        <strain evidence="7 8">HME9299</strain>
    </source>
</reference>
<proteinExistence type="inferred from homology"/>
<feature type="transmembrane region" description="Helical" evidence="6">
    <location>
        <begin position="15"/>
        <end position="36"/>
    </location>
</feature>
<dbReference type="InterPro" id="IPR038330">
    <property type="entry name" value="TspO/MBR-related_sf"/>
</dbReference>
<dbReference type="PANTHER" id="PTHR10057">
    <property type="entry name" value="PERIPHERAL-TYPE BENZODIAZEPINE RECEPTOR"/>
    <property type="match status" value="1"/>
</dbReference>
<dbReference type="GO" id="GO:0033013">
    <property type="term" value="P:tetrapyrrole metabolic process"/>
    <property type="evidence" value="ECO:0007669"/>
    <property type="project" value="UniProtKB-ARBA"/>
</dbReference>
<sequence>MATLYVQQKPGAGKWLALILSILITEGIAFTASMFTRPEISGWYATLTKPSFNPPNWLFAPVWTTLYLLIAIAAWLVWKNRHLHQAFGTAVFVYVIQLALNFSWSFVFFGMHQILGGLVVIALLWLSIIANMYYFLKFSKPAAWLLFPYLLWVSFASVLNFYIYLLNGQS</sequence>
<dbReference type="Proteomes" id="UP000434850">
    <property type="component" value="Unassembled WGS sequence"/>
</dbReference>
<gene>
    <name evidence="7" type="ORF">GO816_01140</name>
</gene>
<feature type="transmembrane region" description="Helical" evidence="6">
    <location>
        <begin position="143"/>
        <end position="165"/>
    </location>
</feature>
<evidence type="ECO:0000256" key="2">
    <source>
        <dbReference type="ARBA" id="ARBA00007524"/>
    </source>
</evidence>
<evidence type="ECO:0000313" key="7">
    <source>
        <dbReference type="EMBL" id="MVN89721.1"/>
    </source>
</evidence>
<evidence type="ECO:0000256" key="1">
    <source>
        <dbReference type="ARBA" id="ARBA00004141"/>
    </source>
</evidence>
<comment type="subcellular location">
    <subcellularLocation>
        <location evidence="1">Membrane</location>
        <topology evidence="1">Multi-pass membrane protein</topology>
    </subcellularLocation>
</comment>
<dbReference type="OrthoDB" id="9795496at2"/>
<dbReference type="PIRSF" id="PIRSF005859">
    <property type="entry name" value="PBR"/>
    <property type="match status" value="1"/>
</dbReference>
<dbReference type="RefSeq" id="WP_157539517.1">
    <property type="nucleotide sequence ID" value="NZ_WQLA01000001.1"/>
</dbReference>
<evidence type="ECO:0000313" key="8">
    <source>
        <dbReference type="Proteomes" id="UP000434850"/>
    </source>
</evidence>
<dbReference type="Gene3D" id="1.20.1260.100">
    <property type="entry name" value="TspO/MBR protein"/>
    <property type="match status" value="1"/>
</dbReference>
<accession>A0A6I4I3U0</accession>
<keyword evidence="4 6" id="KW-1133">Transmembrane helix</keyword>
<feature type="transmembrane region" description="Helical" evidence="6">
    <location>
        <begin position="56"/>
        <end position="78"/>
    </location>
</feature>
<dbReference type="GO" id="GO:0016020">
    <property type="term" value="C:membrane"/>
    <property type="evidence" value="ECO:0007669"/>
    <property type="project" value="UniProtKB-SubCell"/>
</dbReference>
<evidence type="ECO:0000256" key="6">
    <source>
        <dbReference type="SAM" id="Phobius"/>
    </source>
</evidence>
<keyword evidence="8" id="KW-1185">Reference proteome</keyword>
<organism evidence="7 8">
    <name type="scientific">Mucilaginibacter aquatilis</name>
    <dbReference type="NCBI Taxonomy" id="1517760"/>
    <lineage>
        <taxon>Bacteria</taxon>
        <taxon>Pseudomonadati</taxon>
        <taxon>Bacteroidota</taxon>
        <taxon>Sphingobacteriia</taxon>
        <taxon>Sphingobacteriales</taxon>
        <taxon>Sphingobacteriaceae</taxon>
        <taxon>Mucilaginibacter</taxon>
    </lineage>
</organism>
<evidence type="ECO:0000256" key="4">
    <source>
        <dbReference type="ARBA" id="ARBA00022989"/>
    </source>
</evidence>
<comment type="caution">
    <text evidence="7">The sequence shown here is derived from an EMBL/GenBank/DDBJ whole genome shotgun (WGS) entry which is preliminary data.</text>
</comment>